<evidence type="ECO:0000256" key="6">
    <source>
        <dbReference type="PROSITE-ProRule" id="PRU01263"/>
    </source>
</evidence>
<evidence type="ECO:0000259" key="9">
    <source>
        <dbReference type="PROSITE" id="PS51915"/>
    </source>
</evidence>
<reference evidence="10" key="2">
    <citation type="submission" date="2025-05" db="UniProtKB">
        <authorList>
            <consortium name="EnsemblMetazoa"/>
        </authorList>
    </citation>
    <scope>IDENTIFICATION</scope>
    <source>
        <strain evidence="10">Foshan</strain>
    </source>
</reference>
<evidence type="ECO:0000256" key="7">
    <source>
        <dbReference type="SAM" id="MobiDB-lite"/>
    </source>
</evidence>
<evidence type="ECO:0000256" key="3">
    <source>
        <dbReference type="ARBA" id="ARBA00022833"/>
    </source>
</evidence>
<name>A0ABM2A230_AEDAL</name>
<proteinExistence type="predicted"/>
<evidence type="ECO:0000256" key="4">
    <source>
        <dbReference type="ARBA" id="ARBA00023125"/>
    </source>
</evidence>
<dbReference type="InterPro" id="IPR012934">
    <property type="entry name" value="Znf_AD"/>
</dbReference>
<dbReference type="RefSeq" id="XP_062707111.1">
    <property type="nucleotide sequence ID" value="XM_062851127.1"/>
</dbReference>
<evidence type="ECO:0000256" key="1">
    <source>
        <dbReference type="ARBA" id="ARBA00022723"/>
    </source>
</evidence>
<dbReference type="Gene3D" id="3.40.1800.20">
    <property type="match status" value="1"/>
</dbReference>
<feature type="binding site" evidence="6">
    <location>
        <position position="185"/>
    </location>
    <ligand>
        <name>Zn(2+)</name>
        <dbReference type="ChEBI" id="CHEBI:29105"/>
    </ligand>
</feature>
<dbReference type="Proteomes" id="UP000069940">
    <property type="component" value="Unassembled WGS sequence"/>
</dbReference>
<dbReference type="SMART" id="SM00980">
    <property type="entry name" value="THAP"/>
    <property type="match status" value="1"/>
</dbReference>
<feature type="domain" description="THAP-type" evidence="8">
    <location>
        <begin position="41"/>
        <end position="121"/>
    </location>
</feature>
<feature type="binding site" evidence="6">
    <location>
        <position position="137"/>
    </location>
    <ligand>
        <name>Zn(2+)</name>
        <dbReference type="ChEBI" id="CHEBI:29105"/>
    </ligand>
</feature>
<evidence type="ECO:0000313" key="11">
    <source>
        <dbReference type="Proteomes" id="UP000069940"/>
    </source>
</evidence>
<evidence type="ECO:0000256" key="5">
    <source>
        <dbReference type="PROSITE-ProRule" id="PRU00309"/>
    </source>
</evidence>
<dbReference type="SMART" id="SM00868">
    <property type="entry name" value="zf-AD"/>
    <property type="match status" value="1"/>
</dbReference>
<evidence type="ECO:0000256" key="2">
    <source>
        <dbReference type="ARBA" id="ARBA00022771"/>
    </source>
</evidence>
<feature type="compositionally biased region" description="Basic and acidic residues" evidence="7">
    <location>
        <begin position="216"/>
        <end position="236"/>
    </location>
</feature>
<keyword evidence="4 5" id="KW-0238">DNA-binding</keyword>
<sequence>MMTLNQNNKPNFKTIPVACCEEISESLPVVLKYVIARYPTMVKRCAAIFCGKEIDRHDEHYPFPTGSSSQTFRLRIWRQRLLVHRAGPNQFACGRHFSEAQFEARNGSPREMRLDAVPDRNIVRRTIDPEDPLDAVCRLCLERIKSDCHLIHPVWPAPEVPSAKDIEEVFGVVVPKNDSMPRLICLTCVTKVNYVMRIRNQYRKNDAIFTKKWTPKKETVKSPAKTRSENDRRSAEQDSITIIPHSSLQGQMKSHPSTSEALLTESPTPGQSLAEVAPVNHTPKIAAVASYGKNPVAASSSSIDPASERVLSNAYGELVYIQKGNTYQRFQIISSNQIGLSCEREEVVHTSTDCRVLPSDPGDEVEILYTDGNTEIPADAKLVKLEFEPALDFGNLQADDTHLLVEELEELPEKRPRIDKPFRYDQVKDEPGED</sequence>
<organism evidence="10 11">
    <name type="scientific">Aedes albopictus</name>
    <name type="common">Asian tiger mosquito</name>
    <name type="synonym">Stegomyia albopicta</name>
    <dbReference type="NCBI Taxonomy" id="7160"/>
    <lineage>
        <taxon>Eukaryota</taxon>
        <taxon>Metazoa</taxon>
        <taxon>Ecdysozoa</taxon>
        <taxon>Arthropoda</taxon>
        <taxon>Hexapoda</taxon>
        <taxon>Insecta</taxon>
        <taxon>Pterygota</taxon>
        <taxon>Neoptera</taxon>
        <taxon>Endopterygota</taxon>
        <taxon>Diptera</taxon>
        <taxon>Nematocera</taxon>
        <taxon>Culicoidea</taxon>
        <taxon>Culicidae</taxon>
        <taxon>Culicinae</taxon>
        <taxon>Aedini</taxon>
        <taxon>Aedes</taxon>
        <taxon>Stegomyia</taxon>
    </lineage>
</organism>
<dbReference type="PANTHER" id="PTHR39942">
    <property type="entry name" value="BCDNA.LD26519-RELATED"/>
    <property type="match status" value="1"/>
</dbReference>
<dbReference type="GeneID" id="109417029"/>
<dbReference type="EnsemblMetazoa" id="AALFPA23_023719.R35334">
    <property type="protein sequence ID" value="AALFPA23_023719.P35334"/>
    <property type="gene ID" value="AALFPA23_023719"/>
</dbReference>
<evidence type="ECO:0000313" key="10">
    <source>
        <dbReference type="EnsemblMetazoa" id="AALFPA23_023719.P35334"/>
    </source>
</evidence>
<feature type="binding site" evidence="6">
    <location>
        <position position="188"/>
    </location>
    <ligand>
        <name>Zn(2+)</name>
        <dbReference type="ChEBI" id="CHEBI:29105"/>
    </ligand>
</feature>
<dbReference type="PROSITE" id="PS50950">
    <property type="entry name" value="ZF_THAP"/>
    <property type="match status" value="1"/>
</dbReference>
<dbReference type="InterPro" id="IPR006612">
    <property type="entry name" value="THAP_Znf"/>
</dbReference>
<keyword evidence="2 5" id="KW-0863">Zinc-finger</keyword>
<dbReference type="Pfam" id="PF07776">
    <property type="entry name" value="zf-AD"/>
    <property type="match status" value="1"/>
</dbReference>
<reference evidence="11" key="1">
    <citation type="journal article" date="2015" name="Proc. Natl. Acad. Sci. U.S.A.">
        <title>Genome sequence of the Asian Tiger mosquito, Aedes albopictus, reveals insights into its biology, genetics, and evolution.</title>
        <authorList>
            <person name="Chen X.G."/>
            <person name="Jiang X."/>
            <person name="Gu J."/>
            <person name="Xu M."/>
            <person name="Wu Y."/>
            <person name="Deng Y."/>
            <person name="Zhang C."/>
            <person name="Bonizzoni M."/>
            <person name="Dermauw W."/>
            <person name="Vontas J."/>
            <person name="Armbruster P."/>
            <person name="Huang X."/>
            <person name="Yang Y."/>
            <person name="Zhang H."/>
            <person name="He W."/>
            <person name="Peng H."/>
            <person name="Liu Y."/>
            <person name="Wu K."/>
            <person name="Chen J."/>
            <person name="Lirakis M."/>
            <person name="Topalis P."/>
            <person name="Van Leeuwen T."/>
            <person name="Hall A.B."/>
            <person name="Jiang X."/>
            <person name="Thorpe C."/>
            <person name="Mueller R.L."/>
            <person name="Sun C."/>
            <person name="Waterhouse R.M."/>
            <person name="Yan G."/>
            <person name="Tu Z.J."/>
            <person name="Fang X."/>
            <person name="James A.A."/>
        </authorList>
    </citation>
    <scope>NUCLEOTIDE SEQUENCE [LARGE SCALE GENOMIC DNA]</scope>
    <source>
        <strain evidence="11">Foshan</strain>
    </source>
</reference>
<evidence type="ECO:0000259" key="8">
    <source>
        <dbReference type="PROSITE" id="PS50950"/>
    </source>
</evidence>
<accession>A0ABM2A230</accession>
<feature type="compositionally biased region" description="Polar residues" evidence="7">
    <location>
        <begin position="237"/>
        <end position="268"/>
    </location>
</feature>
<feature type="region of interest" description="Disordered" evidence="7">
    <location>
        <begin position="216"/>
        <end position="268"/>
    </location>
</feature>
<keyword evidence="1 6" id="KW-0479">Metal-binding</keyword>
<feature type="binding site" evidence="6">
    <location>
        <position position="140"/>
    </location>
    <ligand>
        <name>Zn(2+)</name>
        <dbReference type="ChEBI" id="CHEBI:29105"/>
    </ligand>
</feature>
<feature type="region of interest" description="Disordered" evidence="7">
    <location>
        <begin position="415"/>
        <end position="434"/>
    </location>
</feature>
<protein>
    <recommendedName>
        <fullName evidence="12">ZAD domain-containing protein</fullName>
    </recommendedName>
</protein>
<dbReference type="SUPFAM" id="SSF57716">
    <property type="entry name" value="Glucocorticoid receptor-like (DNA-binding domain)"/>
    <property type="match status" value="1"/>
</dbReference>
<keyword evidence="11" id="KW-1185">Reference proteome</keyword>
<dbReference type="PROSITE" id="PS51915">
    <property type="entry name" value="ZAD"/>
    <property type="match status" value="1"/>
</dbReference>
<evidence type="ECO:0008006" key="12">
    <source>
        <dbReference type="Google" id="ProtNLM"/>
    </source>
</evidence>
<dbReference type="PANTHER" id="PTHR39942:SF1">
    <property type="entry name" value="BCDNA.LD26519-RELATED"/>
    <property type="match status" value="1"/>
</dbReference>
<keyword evidence="3 6" id="KW-0862">Zinc</keyword>
<feature type="domain" description="ZAD" evidence="9">
    <location>
        <begin position="135"/>
        <end position="212"/>
    </location>
</feature>